<sequence>MTDDELLASFDQSLTTLTHLAQTHDDGYHPICLAMATEVHKILAGNGSTAKLRGTRVFLTVDFGEESEMLNAMHKLVGARVTGAVPALDFIPDFQFGQDITNALKFGDWWNTDVIYCASAAIPGDNPGVIPINASPLLPFDKRQTINRRDFVSLLRNKRGAHQDDDMPQLLDELETSRSWGVFECQTPAGVLSTLNDTLLTGASMMAAMMRQIVHEVLLAYGRAAPPALVWEVEQ</sequence>
<reference evidence="1 2" key="1">
    <citation type="journal article" date="2019" name="Environ. Microbiol.">
        <title>Species interactions and distinct microbial communities in high Arctic permafrost affected cryosols are associated with the CH4 and CO2 gas fluxes.</title>
        <authorList>
            <person name="Altshuler I."/>
            <person name="Hamel J."/>
            <person name="Turney S."/>
            <person name="Magnuson E."/>
            <person name="Levesque R."/>
            <person name="Greer C."/>
            <person name="Whyte L.G."/>
        </authorList>
    </citation>
    <scope>NUCLEOTIDE SEQUENCE [LARGE SCALE GENOMIC DNA]</scope>
    <source>
        <strain evidence="1 2">E6.1</strain>
    </source>
</reference>
<organism evidence="1 2">
    <name type="scientific">Sphingomonas glacialis</name>
    <dbReference type="NCBI Taxonomy" id="658225"/>
    <lineage>
        <taxon>Bacteria</taxon>
        <taxon>Pseudomonadati</taxon>
        <taxon>Pseudomonadota</taxon>
        <taxon>Alphaproteobacteria</taxon>
        <taxon>Sphingomonadales</taxon>
        <taxon>Sphingomonadaceae</taxon>
        <taxon>Sphingomonas</taxon>
    </lineage>
</organism>
<keyword evidence="2" id="KW-1185">Reference proteome</keyword>
<name>A0A502FRM0_9SPHN</name>
<evidence type="ECO:0000313" key="1">
    <source>
        <dbReference type="EMBL" id="TPG51673.1"/>
    </source>
</evidence>
<dbReference type="EMBL" id="RCZC01000005">
    <property type="protein sequence ID" value="TPG51673.1"/>
    <property type="molecule type" value="Genomic_DNA"/>
</dbReference>
<accession>A0A502FRM0</accession>
<dbReference type="AlphaFoldDB" id="A0A502FRM0"/>
<protein>
    <submittedName>
        <fullName evidence="1">Uncharacterized protein</fullName>
    </submittedName>
</protein>
<comment type="caution">
    <text evidence="1">The sequence shown here is derived from an EMBL/GenBank/DDBJ whole genome shotgun (WGS) entry which is preliminary data.</text>
</comment>
<proteinExistence type="predicted"/>
<gene>
    <name evidence="1" type="ORF">EAH76_16805</name>
</gene>
<dbReference type="Proteomes" id="UP000319931">
    <property type="component" value="Unassembled WGS sequence"/>
</dbReference>
<evidence type="ECO:0000313" key="2">
    <source>
        <dbReference type="Proteomes" id="UP000319931"/>
    </source>
</evidence>